<comment type="caution">
    <text evidence="1">The sequence shown here is derived from an EMBL/GenBank/DDBJ whole genome shotgun (WGS) entry which is preliminary data.</text>
</comment>
<evidence type="ECO:0000313" key="4">
    <source>
        <dbReference type="Proteomes" id="UP000232188"/>
    </source>
</evidence>
<evidence type="ECO:0000313" key="1">
    <source>
        <dbReference type="EMBL" id="PJZ52090.1"/>
    </source>
</evidence>
<name>A0A2M9YKV3_9LEPT</name>
<gene>
    <name evidence="2" type="ORF">CH376_05545</name>
    <name evidence="1" type="ORF">CH380_16765</name>
</gene>
<dbReference type="EMBL" id="NPDU01000010">
    <property type="protein sequence ID" value="PJZ62952.1"/>
    <property type="molecule type" value="Genomic_DNA"/>
</dbReference>
<proteinExistence type="predicted"/>
<dbReference type="AlphaFoldDB" id="A0A2M9YKV3"/>
<dbReference type="Proteomes" id="UP000232188">
    <property type="component" value="Unassembled WGS sequence"/>
</dbReference>
<organism evidence="1 4">
    <name type="scientific">Leptospira adleri</name>
    <dbReference type="NCBI Taxonomy" id="2023186"/>
    <lineage>
        <taxon>Bacteria</taxon>
        <taxon>Pseudomonadati</taxon>
        <taxon>Spirochaetota</taxon>
        <taxon>Spirochaetia</taxon>
        <taxon>Leptospirales</taxon>
        <taxon>Leptospiraceae</taxon>
        <taxon>Leptospira</taxon>
    </lineage>
</organism>
<accession>A0A2M9YKV3</accession>
<reference evidence="3 4" key="1">
    <citation type="submission" date="2017-07" db="EMBL/GenBank/DDBJ databases">
        <title>Leptospira spp. isolated from tropical soils.</title>
        <authorList>
            <person name="Thibeaux R."/>
            <person name="Iraola G."/>
            <person name="Ferres I."/>
            <person name="Bierque E."/>
            <person name="Girault D."/>
            <person name="Soupe-Gilbert M.-E."/>
            <person name="Picardeau M."/>
            <person name="Goarant C."/>
        </authorList>
    </citation>
    <scope>NUCLEOTIDE SEQUENCE [LARGE SCALE GENOMIC DNA]</scope>
    <source>
        <strain evidence="1 4">FH2-B-C1</strain>
        <strain evidence="2 3">FH2-B-D1</strain>
    </source>
</reference>
<evidence type="ECO:0000313" key="2">
    <source>
        <dbReference type="EMBL" id="PJZ62952.1"/>
    </source>
</evidence>
<keyword evidence="3" id="KW-1185">Reference proteome</keyword>
<evidence type="ECO:0000313" key="3">
    <source>
        <dbReference type="Proteomes" id="UP000232149"/>
    </source>
</evidence>
<protein>
    <submittedName>
        <fullName evidence="1">Uncharacterized protein</fullName>
    </submittedName>
</protein>
<dbReference type="Proteomes" id="UP000232149">
    <property type="component" value="Unassembled WGS sequence"/>
</dbReference>
<sequence>MKVCLSFLILSLSFCLASQKDDREISGIFSEVLIFKENEKIRFEFLFYREIGEILDGRENRGFGKSPLVVDLPKIDGLPMVETRKQGLRIYSIESNTIKNEYFISFMRKDGLYKGFLRIDPQNPQRSVRVEFKK</sequence>
<dbReference type="EMBL" id="NPDV01000016">
    <property type="protein sequence ID" value="PJZ52090.1"/>
    <property type="molecule type" value="Genomic_DNA"/>
</dbReference>